<keyword evidence="2" id="KW-0805">Transcription regulation</keyword>
<dbReference type="GO" id="GO:0043565">
    <property type="term" value="F:sequence-specific DNA binding"/>
    <property type="evidence" value="ECO:0007669"/>
    <property type="project" value="TreeGrafter"/>
</dbReference>
<protein>
    <submittedName>
        <fullName evidence="6">LysR family transcriptional regulator</fullName>
    </submittedName>
</protein>
<comment type="similarity">
    <text evidence="1">Belongs to the LysR transcriptional regulatory family.</text>
</comment>
<dbReference type="InterPro" id="IPR036388">
    <property type="entry name" value="WH-like_DNA-bd_sf"/>
</dbReference>
<evidence type="ECO:0000313" key="7">
    <source>
        <dbReference type="Proteomes" id="UP000216020"/>
    </source>
</evidence>
<dbReference type="RefSeq" id="WP_094852370.1">
    <property type="nucleotide sequence ID" value="NZ_NEVM01000001.1"/>
</dbReference>
<dbReference type="SUPFAM" id="SSF53850">
    <property type="entry name" value="Periplasmic binding protein-like II"/>
    <property type="match status" value="1"/>
</dbReference>
<dbReference type="EMBL" id="NEVM01000001">
    <property type="protein sequence ID" value="OZI38271.1"/>
    <property type="molecule type" value="Genomic_DNA"/>
</dbReference>
<evidence type="ECO:0000256" key="1">
    <source>
        <dbReference type="ARBA" id="ARBA00009437"/>
    </source>
</evidence>
<reference evidence="7" key="1">
    <citation type="submission" date="2017-05" db="EMBL/GenBank/DDBJ databases">
        <title>Complete and WGS of Bordetella genogroups.</title>
        <authorList>
            <person name="Spilker T."/>
            <person name="Lipuma J."/>
        </authorList>
    </citation>
    <scope>NUCLEOTIDE SEQUENCE [LARGE SCALE GENOMIC DNA]</scope>
    <source>
        <strain evidence="7">AU16122</strain>
    </source>
</reference>
<dbReference type="Pfam" id="PF00126">
    <property type="entry name" value="HTH_1"/>
    <property type="match status" value="1"/>
</dbReference>
<dbReference type="PROSITE" id="PS50931">
    <property type="entry name" value="HTH_LYSR"/>
    <property type="match status" value="1"/>
</dbReference>
<dbReference type="GO" id="GO:0010628">
    <property type="term" value="P:positive regulation of gene expression"/>
    <property type="evidence" value="ECO:0007669"/>
    <property type="project" value="TreeGrafter"/>
</dbReference>
<keyword evidence="3" id="KW-0238">DNA-binding</keyword>
<dbReference type="AlphaFoldDB" id="A0A261SMH5"/>
<feature type="domain" description="HTH lysR-type" evidence="5">
    <location>
        <begin position="1"/>
        <end position="58"/>
    </location>
</feature>
<dbReference type="InterPro" id="IPR005119">
    <property type="entry name" value="LysR_subst-bd"/>
</dbReference>
<dbReference type="Proteomes" id="UP000216020">
    <property type="component" value="Unassembled WGS sequence"/>
</dbReference>
<dbReference type="Gene3D" id="1.10.10.10">
    <property type="entry name" value="Winged helix-like DNA-binding domain superfamily/Winged helix DNA-binding domain"/>
    <property type="match status" value="1"/>
</dbReference>
<evidence type="ECO:0000256" key="4">
    <source>
        <dbReference type="ARBA" id="ARBA00023163"/>
    </source>
</evidence>
<dbReference type="OrthoDB" id="8849678at2"/>
<dbReference type="Gene3D" id="3.40.190.10">
    <property type="entry name" value="Periplasmic binding protein-like II"/>
    <property type="match status" value="2"/>
</dbReference>
<evidence type="ECO:0000313" key="6">
    <source>
        <dbReference type="EMBL" id="OZI38271.1"/>
    </source>
</evidence>
<dbReference type="Pfam" id="PF03466">
    <property type="entry name" value="LysR_substrate"/>
    <property type="match status" value="1"/>
</dbReference>
<dbReference type="InterPro" id="IPR036390">
    <property type="entry name" value="WH_DNA-bd_sf"/>
</dbReference>
<dbReference type="GO" id="GO:0003700">
    <property type="term" value="F:DNA-binding transcription factor activity"/>
    <property type="evidence" value="ECO:0007669"/>
    <property type="project" value="InterPro"/>
</dbReference>
<organism evidence="6 7">
    <name type="scientific">Bordetella genomosp. 10</name>
    <dbReference type="NCBI Taxonomy" id="1416804"/>
    <lineage>
        <taxon>Bacteria</taxon>
        <taxon>Pseudomonadati</taxon>
        <taxon>Pseudomonadota</taxon>
        <taxon>Betaproteobacteria</taxon>
        <taxon>Burkholderiales</taxon>
        <taxon>Alcaligenaceae</taxon>
        <taxon>Bordetella</taxon>
    </lineage>
</organism>
<gene>
    <name evidence="6" type="ORF">CAL29_08095</name>
</gene>
<sequence>MNLRLVDTFRQVILRGSMTAAAAHLHTSQPSVSRAVADLERSTGLTLFRRHAGRVVPTEAGMAFFREVERSFRGLDSLAQSAREIRLLGSGRLRVACIPALATTLLPIVIAEFCRRWPEAAVSLEMRSESTIARWASAAYCDVGFASLRPDAFGVRIEDLYRGAGVCAVPQAHKLARRRAMTTADLAGEQLIIPSSADVTRIQLDAILHAATSTRVPRIETPYGMTICGLVAEGLGVGIVNPLIAAYRPPAGVRFVPFEPAIVYRGYVVRPEVADENPLADRFVALARQVLAERFDHVVDVVPARA</sequence>
<keyword evidence="7" id="KW-1185">Reference proteome</keyword>
<comment type="caution">
    <text evidence="6">The sequence shown here is derived from an EMBL/GenBank/DDBJ whole genome shotgun (WGS) entry which is preliminary data.</text>
</comment>
<evidence type="ECO:0000256" key="3">
    <source>
        <dbReference type="ARBA" id="ARBA00023125"/>
    </source>
</evidence>
<evidence type="ECO:0000259" key="5">
    <source>
        <dbReference type="PROSITE" id="PS50931"/>
    </source>
</evidence>
<dbReference type="SUPFAM" id="SSF46785">
    <property type="entry name" value="Winged helix' DNA-binding domain"/>
    <property type="match status" value="1"/>
</dbReference>
<name>A0A261SMH5_9BORD</name>
<accession>A0A261SMH5</accession>
<dbReference type="PANTHER" id="PTHR30427:SF1">
    <property type="entry name" value="TRANSCRIPTIONAL ACTIVATOR PROTEIN LYSR"/>
    <property type="match status" value="1"/>
</dbReference>
<keyword evidence="4" id="KW-0804">Transcription</keyword>
<dbReference type="PANTHER" id="PTHR30427">
    <property type="entry name" value="TRANSCRIPTIONAL ACTIVATOR PROTEIN LYSR"/>
    <property type="match status" value="1"/>
</dbReference>
<dbReference type="InterPro" id="IPR000847">
    <property type="entry name" value="LysR_HTH_N"/>
</dbReference>
<evidence type="ECO:0000256" key="2">
    <source>
        <dbReference type="ARBA" id="ARBA00023015"/>
    </source>
</evidence>
<proteinExistence type="inferred from homology"/>
<dbReference type="PRINTS" id="PR00039">
    <property type="entry name" value="HTHLYSR"/>
</dbReference>